<dbReference type="Pfam" id="PF13673">
    <property type="entry name" value="Acetyltransf_10"/>
    <property type="match status" value="1"/>
</dbReference>
<evidence type="ECO:0000256" key="1">
    <source>
        <dbReference type="ARBA" id="ARBA00022679"/>
    </source>
</evidence>
<evidence type="ECO:0000313" key="4">
    <source>
        <dbReference type="EMBL" id="EAQ99197.2"/>
    </source>
</evidence>
<dbReference type="Pfam" id="PF25559">
    <property type="entry name" value="DUF7931"/>
    <property type="match status" value="1"/>
</dbReference>
<dbReference type="HOGENOM" id="CLU_075058_0_0_6"/>
<keyword evidence="5" id="KW-1185">Reference proteome</keyword>
<dbReference type="STRING" id="314285.KT71_16046"/>
<dbReference type="SUPFAM" id="SSF55729">
    <property type="entry name" value="Acyl-CoA N-acyltransferases (Nat)"/>
    <property type="match status" value="1"/>
</dbReference>
<dbReference type="InterPro" id="IPR016181">
    <property type="entry name" value="Acyl_CoA_acyltransferase"/>
</dbReference>
<keyword evidence="1 4" id="KW-0808">Transferase</keyword>
<accession>A4A3C4</accession>
<proteinExistence type="predicted"/>
<protein>
    <submittedName>
        <fullName evidence="4">Putative acyltransferase</fullName>
    </submittedName>
</protein>
<reference evidence="4 5" key="1">
    <citation type="journal article" date="2007" name="Proc. Natl. Acad. Sci. U.S.A.">
        <title>Characterization of a marine gammaproteobacterium capable of aerobic anoxygenic photosynthesis.</title>
        <authorList>
            <person name="Fuchs B.M."/>
            <person name="Spring S."/>
            <person name="Teeling H."/>
            <person name="Quast C."/>
            <person name="Wulf J."/>
            <person name="Schattenhofer M."/>
            <person name="Yan S."/>
            <person name="Ferriera S."/>
            <person name="Johnson J."/>
            <person name="Glockner F.O."/>
            <person name="Amann R."/>
        </authorList>
    </citation>
    <scope>NUCLEOTIDE SEQUENCE [LARGE SCALE GENOMIC DNA]</scope>
    <source>
        <strain evidence="4">KT71</strain>
    </source>
</reference>
<evidence type="ECO:0000259" key="3">
    <source>
        <dbReference type="PROSITE" id="PS51186"/>
    </source>
</evidence>
<dbReference type="Proteomes" id="UP000019205">
    <property type="component" value="Chromosome"/>
</dbReference>
<dbReference type="EMBL" id="AAOA02000001">
    <property type="protein sequence ID" value="EAQ99197.2"/>
    <property type="molecule type" value="Genomic_DNA"/>
</dbReference>
<gene>
    <name evidence="4" type="ORF">KT71_16046</name>
</gene>
<sequence>MGRRDSCAGSMTRERFFTMNSPDKPRVREAVWPADARELERIRSAVFVMEQGVPRDIEWDGRDKDAAHAIAELEGAAIGCGRLLTDGRIGRLAVIARYRGQGVGAKLLQCLLGLARQRGQKELYLHAQADAVAFYERAGFIARGEPFEEAGITHRDMHLSLDYSDWNEPIPHLQYPRPFSELVVAQARLARRELRILSPRLDNRVFDQEDLVSAIRLFLRDGNLNNVQILVQDARAIVQRGHRLLALSRRLPSRIEIRRLGEHPQWNDDTLVLRDRDSVLELPGEDADAGFYRPQNRPRAEAAINRFDELWRLGQIDPEFRALSL</sequence>
<keyword evidence="2 4" id="KW-0012">Acyltransferase</keyword>
<dbReference type="PROSITE" id="PS51186">
    <property type="entry name" value="GNAT"/>
    <property type="match status" value="1"/>
</dbReference>
<dbReference type="InterPro" id="IPR050832">
    <property type="entry name" value="Bact_Acetyltransf"/>
</dbReference>
<dbReference type="eggNOG" id="COG2153">
    <property type="taxonomic scope" value="Bacteria"/>
</dbReference>
<dbReference type="InterPro" id="IPR057691">
    <property type="entry name" value="DUF7931"/>
</dbReference>
<name>A4A3C4_9GAMM</name>
<feature type="domain" description="N-acetyltransferase" evidence="3">
    <location>
        <begin position="25"/>
        <end position="162"/>
    </location>
</feature>
<dbReference type="Gene3D" id="3.40.630.30">
    <property type="match status" value="1"/>
</dbReference>
<dbReference type="AlphaFoldDB" id="A4A3C4"/>
<dbReference type="InterPro" id="IPR000182">
    <property type="entry name" value="GNAT_dom"/>
</dbReference>
<dbReference type="PANTHER" id="PTHR43877">
    <property type="entry name" value="AMINOALKYLPHOSPHONATE N-ACETYLTRANSFERASE-RELATED-RELATED"/>
    <property type="match status" value="1"/>
</dbReference>
<dbReference type="CDD" id="cd04301">
    <property type="entry name" value="NAT_SF"/>
    <property type="match status" value="1"/>
</dbReference>
<dbReference type="GO" id="GO:0016747">
    <property type="term" value="F:acyltransferase activity, transferring groups other than amino-acyl groups"/>
    <property type="evidence" value="ECO:0007669"/>
    <property type="project" value="InterPro"/>
</dbReference>
<comment type="caution">
    <text evidence="4">The sequence shown here is derived from an EMBL/GenBank/DDBJ whole genome shotgun (WGS) entry which is preliminary data.</text>
</comment>
<reference evidence="4 5" key="2">
    <citation type="journal article" date="2009" name="PLoS ONE">
        <title>The photosynthetic apparatus and its regulation in the aerobic gammaproteobacterium Congregibacter litoralis gen. nov., sp. nov.</title>
        <authorList>
            <person name="Spring S."/>
            <person name="Lunsdorf H."/>
            <person name="Fuchs B.M."/>
            <person name="Tindall B.J."/>
        </authorList>
    </citation>
    <scope>NUCLEOTIDE SEQUENCE [LARGE SCALE GENOMIC DNA]</scope>
    <source>
        <strain evidence="4">KT71</strain>
    </source>
</reference>
<organism evidence="4 5">
    <name type="scientific">Congregibacter litoralis KT71</name>
    <dbReference type="NCBI Taxonomy" id="314285"/>
    <lineage>
        <taxon>Bacteria</taxon>
        <taxon>Pseudomonadati</taxon>
        <taxon>Pseudomonadota</taxon>
        <taxon>Gammaproteobacteria</taxon>
        <taxon>Cellvibrionales</taxon>
        <taxon>Halieaceae</taxon>
        <taxon>Congregibacter</taxon>
    </lineage>
</organism>
<evidence type="ECO:0000256" key="2">
    <source>
        <dbReference type="ARBA" id="ARBA00023315"/>
    </source>
</evidence>
<evidence type="ECO:0000313" key="5">
    <source>
        <dbReference type="Proteomes" id="UP000019205"/>
    </source>
</evidence>